<evidence type="ECO:0000313" key="3">
    <source>
        <dbReference type="EMBL" id="ODV65848.1"/>
    </source>
</evidence>
<protein>
    <submittedName>
        <fullName evidence="3">Aldo/keto reductase</fullName>
    </submittedName>
</protein>
<gene>
    <name evidence="3" type="ORF">HYPBUDRAFT_218241</name>
</gene>
<feature type="domain" description="NADP-dependent oxidoreductase" evidence="2">
    <location>
        <begin position="13"/>
        <end position="327"/>
    </location>
</feature>
<sequence length="348" mass="39202">MSYSPVKLHGNFGFGTMSLTWTPQPKPRQQSLDSIKYVIENHNVSFLNWGEFYGHNGSPSNLELLKDFLEKNDSAENRKLVFSIKGAVDTKTLVPNGSKESVERSINHILSYFPKDKAKRPQILFEIARRDFKTPYEETVGYIAEFVKAGKIDGISLSEVGAESISKAISVFPISAVELELSLLCQDLIFNGVLEELSKRQIPIIAYSPLCRGLLTDHAAETADTFLDSIPEGDIRHHMDKFSPENYKHNIEIVKKLYDFAHSKGTSLESLALSWILKISQLPEFEGIKNVTKILPIPSGSTKEKIDKNFGNLVELTNGDLAEIQKITTDNKVKGYRYQKHIDFMNFA</sequence>
<dbReference type="InterPro" id="IPR036812">
    <property type="entry name" value="NAD(P)_OxRdtase_dom_sf"/>
</dbReference>
<dbReference type="InterPro" id="IPR050791">
    <property type="entry name" value="Aldo-Keto_reductase"/>
</dbReference>
<accession>A0A1E4RF12</accession>
<dbReference type="GO" id="GO:0005737">
    <property type="term" value="C:cytoplasm"/>
    <property type="evidence" value="ECO:0007669"/>
    <property type="project" value="TreeGrafter"/>
</dbReference>
<keyword evidence="4" id="KW-1185">Reference proteome</keyword>
<dbReference type="Gene3D" id="3.20.20.100">
    <property type="entry name" value="NADP-dependent oxidoreductase domain"/>
    <property type="match status" value="1"/>
</dbReference>
<dbReference type="RefSeq" id="XP_020074915.1">
    <property type="nucleotide sequence ID" value="XM_020223092.1"/>
</dbReference>
<dbReference type="Pfam" id="PF00248">
    <property type="entry name" value="Aldo_ket_red"/>
    <property type="match status" value="1"/>
</dbReference>
<dbReference type="EMBL" id="KV454543">
    <property type="protein sequence ID" value="ODV65848.1"/>
    <property type="molecule type" value="Genomic_DNA"/>
</dbReference>
<dbReference type="OrthoDB" id="37537at2759"/>
<dbReference type="AlphaFoldDB" id="A0A1E4RF12"/>
<dbReference type="InterPro" id="IPR023210">
    <property type="entry name" value="NADP_OxRdtase_dom"/>
</dbReference>
<dbReference type="GO" id="GO:0016491">
    <property type="term" value="F:oxidoreductase activity"/>
    <property type="evidence" value="ECO:0007669"/>
    <property type="project" value="UniProtKB-KW"/>
</dbReference>
<dbReference type="PANTHER" id="PTHR43625">
    <property type="entry name" value="AFLATOXIN B1 ALDEHYDE REDUCTASE"/>
    <property type="match status" value="1"/>
</dbReference>
<reference evidence="4" key="1">
    <citation type="submission" date="2016-05" db="EMBL/GenBank/DDBJ databases">
        <title>Comparative genomics of biotechnologically important yeasts.</title>
        <authorList>
            <consortium name="DOE Joint Genome Institute"/>
            <person name="Riley R."/>
            <person name="Haridas S."/>
            <person name="Wolfe K.H."/>
            <person name="Lopes M.R."/>
            <person name="Hittinger C.T."/>
            <person name="Goker M."/>
            <person name="Salamov A."/>
            <person name="Wisecaver J."/>
            <person name="Long T.M."/>
            <person name="Aerts A.L."/>
            <person name="Barry K."/>
            <person name="Choi C."/>
            <person name="Clum A."/>
            <person name="Coughlan A.Y."/>
            <person name="Deshpande S."/>
            <person name="Douglass A.P."/>
            <person name="Hanson S.J."/>
            <person name="Klenk H.-P."/>
            <person name="Labutti K."/>
            <person name="Lapidus A."/>
            <person name="Lindquist E."/>
            <person name="Lipzen A."/>
            <person name="Meier-Kolthoff J.P."/>
            <person name="Ohm R.A."/>
            <person name="Otillar R.P."/>
            <person name="Pangilinan J."/>
            <person name="Peng Y."/>
            <person name="Rokas A."/>
            <person name="Rosa C.A."/>
            <person name="Scheuner C."/>
            <person name="Sibirny A.A."/>
            <person name="Slot J.C."/>
            <person name="Stielow J.B."/>
            <person name="Sun H."/>
            <person name="Kurtzman C.P."/>
            <person name="Blackwell M."/>
            <person name="Grigoriev I.V."/>
            <person name="Jeffries T.W."/>
        </authorList>
    </citation>
    <scope>NUCLEOTIDE SEQUENCE [LARGE SCALE GENOMIC DNA]</scope>
    <source>
        <strain evidence="4">NRRL Y-1933</strain>
    </source>
</reference>
<dbReference type="CDD" id="cd19077">
    <property type="entry name" value="AKR_AKR8A1-2"/>
    <property type="match status" value="1"/>
</dbReference>
<dbReference type="Proteomes" id="UP000095085">
    <property type="component" value="Unassembled WGS sequence"/>
</dbReference>
<keyword evidence="1" id="KW-0560">Oxidoreductase</keyword>
<name>A0A1E4RF12_9ASCO</name>
<dbReference type="STRING" id="984485.A0A1E4RF12"/>
<organism evidence="3 4">
    <name type="scientific">Hyphopichia burtonii NRRL Y-1933</name>
    <dbReference type="NCBI Taxonomy" id="984485"/>
    <lineage>
        <taxon>Eukaryota</taxon>
        <taxon>Fungi</taxon>
        <taxon>Dikarya</taxon>
        <taxon>Ascomycota</taxon>
        <taxon>Saccharomycotina</taxon>
        <taxon>Pichiomycetes</taxon>
        <taxon>Debaryomycetaceae</taxon>
        <taxon>Hyphopichia</taxon>
    </lineage>
</organism>
<evidence type="ECO:0000259" key="2">
    <source>
        <dbReference type="Pfam" id="PF00248"/>
    </source>
</evidence>
<dbReference type="SUPFAM" id="SSF51430">
    <property type="entry name" value="NAD(P)-linked oxidoreductase"/>
    <property type="match status" value="1"/>
</dbReference>
<dbReference type="GeneID" id="30997641"/>
<evidence type="ECO:0000313" key="4">
    <source>
        <dbReference type="Proteomes" id="UP000095085"/>
    </source>
</evidence>
<proteinExistence type="predicted"/>
<dbReference type="PANTHER" id="PTHR43625:SF78">
    <property type="entry name" value="PYRIDOXAL REDUCTASE-RELATED"/>
    <property type="match status" value="1"/>
</dbReference>
<evidence type="ECO:0000256" key="1">
    <source>
        <dbReference type="ARBA" id="ARBA00023002"/>
    </source>
</evidence>